<comment type="caution">
    <text evidence="1">The sequence shown here is derived from an EMBL/GenBank/DDBJ whole genome shotgun (WGS) entry which is preliminary data.</text>
</comment>
<name>A0ACB7TBI8_HYAAI</name>
<dbReference type="Proteomes" id="UP000821845">
    <property type="component" value="Chromosome 1"/>
</dbReference>
<proteinExistence type="predicted"/>
<reference evidence="1" key="1">
    <citation type="submission" date="2020-05" db="EMBL/GenBank/DDBJ databases">
        <title>Large-scale comparative analyses of tick genomes elucidate their genetic diversity and vector capacities.</title>
        <authorList>
            <person name="Jia N."/>
            <person name="Wang J."/>
            <person name="Shi W."/>
            <person name="Du L."/>
            <person name="Sun Y."/>
            <person name="Zhan W."/>
            <person name="Jiang J."/>
            <person name="Wang Q."/>
            <person name="Zhang B."/>
            <person name="Ji P."/>
            <person name="Sakyi L.B."/>
            <person name="Cui X."/>
            <person name="Yuan T."/>
            <person name="Jiang B."/>
            <person name="Yang W."/>
            <person name="Lam T.T.-Y."/>
            <person name="Chang Q."/>
            <person name="Ding S."/>
            <person name="Wang X."/>
            <person name="Zhu J."/>
            <person name="Ruan X."/>
            <person name="Zhao L."/>
            <person name="Wei J."/>
            <person name="Que T."/>
            <person name="Du C."/>
            <person name="Cheng J."/>
            <person name="Dai P."/>
            <person name="Han X."/>
            <person name="Huang E."/>
            <person name="Gao Y."/>
            <person name="Liu J."/>
            <person name="Shao H."/>
            <person name="Ye R."/>
            <person name="Li L."/>
            <person name="Wei W."/>
            <person name="Wang X."/>
            <person name="Wang C."/>
            <person name="Yang T."/>
            <person name="Huo Q."/>
            <person name="Li W."/>
            <person name="Guo W."/>
            <person name="Chen H."/>
            <person name="Zhou L."/>
            <person name="Ni X."/>
            <person name="Tian J."/>
            <person name="Zhou Y."/>
            <person name="Sheng Y."/>
            <person name="Liu T."/>
            <person name="Pan Y."/>
            <person name="Xia L."/>
            <person name="Li J."/>
            <person name="Zhao F."/>
            <person name="Cao W."/>
        </authorList>
    </citation>
    <scope>NUCLEOTIDE SEQUENCE</scope>
    <source>
        <strain evidence="1">Hyas-2018</strain>
    </source>
</reference>
<sequence>MEPLTRHDTSQRPVTNVTTRQLARALSFHCALCSSDAGVEEDETQASLQVVSPSWATAAALPQRSRVWPAVRAHERSGMRTRGALAACGAASVA</sequence>
<evidence type="ECO:0000313" key="1">
    <source>
        <dbReference type="EMBL" id="KAH6944190.1"/>
    </source>
</evidence>
<protein>
    <submittedName>
        <fullName evidence="1">Uncharacterized protein</fullName>
    </submittedName>
</protein>
<gene>
    <name evidence="1" type="ORF">HPB50_002257</name>
</gene>
<evidence type="ECO:0000313" key="2">
    <source>
        <dbReference type="Proteomes" id="UP000821845"/>
    </source>
</evidence>
<keyword evidence="2" id="KW-1185">Reference proteome</keyword>
<dbReference type="EMBL" id="CM023481">
    <property type="protein sequence ID" value="KAH6944190.1"/>
    <property type="molecule type" value="Genomic_DNA"/>
</dbReference>
<accession>A0ACB7TBI8</accession>
<organism evidence="1 2">
    <name type="scientific">Hyalomma asiaticum</name>
    <name type="common">Tick</name>
    <dbReference type="NCBI Taxonomy" id="266040"/>
    <lineage>
        <taxon>Eukaryota</taxon>
        <taxon>Metazoa</taxon>
        <taxon>Ecdysozoa</taxon>
        <taxon>Arthropoda</taxon>
        <taxon>Chelicerata</taxon>
        <taxon>Arachnida</taxon>
        <taxon>Acari</taxon>
        <taxon>Parasitiformes</taxon>
        <taxon>Ixodida</taxon>
        <taxon>Ixodoidea</taxon>
        <taxon>Ixodidae</taxon>
        <taxon>Hyalomminae</taxon>
        <taxon>Hyalomma</taxon>
    </lineage>
</organism>